<dbReference type="RefSeq" id="WP_179236913.1">
    <property type="nucleotide sequence ID" value="NZ_JACBNQ010000002.1"/>
</dbReference>
<organism evidence="9 10">
    <name type="scientific">Sedimentibacter hydroxybenzoicus DSM 7310</name>
    <dbReference type="NCBI Taxonomy" id="1123245"/>
    <lineage>
        <taxon>Bacteria</taxon>
        <taxon>Bacillati</taxon>
        <taxon>Bacillota</taxon>
        <taxon>Tissierellia</taxon>
        <taxon>Sedimentibacter</taxon>
    </lineage>
</organism>
<dbReference type="GO" id="GO:0005737">
    <property type="term" value="C:cytoplasm"/>
    <property type="evidence" value="ECO:0007669"/>
    <property type="project" value="UniProtKB-SubCell"/>
</dbReference>
<dbReference type="InterPro" id="IPR036388">
    <property type="entry name" value="WH-like_DNA-bd_sf"/>
</dbReference>
<accession>A0A974BHF1</accession>
<dbReference type="InterPro" id="IPR053926">
    <property type="entry name" value="RecX_HTH_1st"/>
</dbReference>
<evidence type="ECO:0000256" key="1">
    <source>
        <dbReference type="ARBA" id="ARBA00004496"/>
    </source>
</evidence>
<dbReference type="Pfam" id="PF02631">
    <property type="entry name" value="RecX_HTH2"/>
    <property type="match status" value="1"/>
</dbReference>
<feature type="domain" description="RecX first three-helical" evidence="8">
    <location>
        <begin position="63"/>
        <end position="101"/>
    </location>
</feature>
<gene>
    <name evidence="5" type="primary">recX</name>
    <name evidence="9" type="ORF">HZF24_03655</name>
</gene>
<dbReference type="AlphaFoldDB" id="A0A974BHF1"/>
<comment type="similarity">
    <text evidence="2 5">Belongs to the RecX family.</text>
</comment>
<sequence length="208" mass="24569">MKKITKIEYQKKNKDRVNVYIDDSFGFGIDLNILIKYSLTKNMELSDEFIEDILKSEEEINVYNYGLVALSRSLKSEKQLKEKMLDKGYDLELIDRAIEKLKNRGYINDEYYCDCLVNSRINGAKYGKRRIAQELYDKGVDREITDDKLKEISDEEEFERAYELGLKKLKSINEEDTRKKSGKLSNHLIYRGFDYDTVKKVIEKILKL</sequence>
<dbReference type="GO" id="GO:0006282">
    <property type="term" value="P:regulation of DNA repair"/>
    <property type="evidence" value="ECO:0007669"/>
    <property type="project" value="UniProtKB-UniRule"/>
</dbReference>
<dbReference type="Pfam" id="PF21981">
    <property type="entry name" value="RecX_HTH3"/>
    <property type="match status" value="1"/>
</dbReference>
<feature type="domain" description="RecX third three-helical" evidence="7">
    <location>
        <begin position="155"/>
        <end position="202"/>
    </location>
</feature>
<dbReference type="HAMAP" id="MF_01114">
    <property type="entry name" value="RecX"/>
    <property type="match status" value="1"/>
</dbReference>
<evidence type="ECO:0000259" key="8">
    <source>
        <dbReference type="Pfam" id="PF21982"/>
    </source>
</evidence>
<dbReference type="Gene3D" id="1.10.10.10">
    <property type="entry name" value="Winged helix-like DNA-binding domain superfamily/Winged helix DNA-binding domain"/>
    <property type="match status" value="3"/>
</dbReference>
<evidence type="ECO:0000313" key="9">
    <source>
        <dbReference type="EMBL" id="NYB73229.1"/>
    </source>
</evidence>
<keyword evidence="10" id="KW-1185">Reference proteome</keyword>
<evidence type="ECO:0000256" key="4">
    <source>
        <dbReference type="ARBA" id="ARBA00022490"/>
    </source>
</evidence>
<evidence type="ECO:0000256" key="5">
    <source>
        <dbReference type="HAMAP-Rule" id="MF_01114"/>
    </source>
</evidence>
<dbReference type="Proteomes" id="UP000611629">
    <property type="component" value="Unassembled WGS sequence"/>
</dbReference>
<evidence type="ECO:0000256" key="2">
    <source>
        <dbReference type="ARBA" id="ARBA00009695"/>
    </source>
</evidence>
<evidence type="ECO:0000259" key="6">
    <source>
        <dbReference type="Pfam" id="PF02631"/>
    </source>
</evidence>
<keyword evidence="4 5" id="KW-0963">Cytoplasm</keyword>
<reference evidence="9" key="1">
    <citation type="submission" date="2020-07" db="EMBL/GenBank/DDBJ databases">
        <title>Genomic analysis of a strain of Sedimentibacter Hydroxybenzoicus DSM7310.</title>
        <authorList>
            <person name="Ma S."/>
        </authorList>
    </citation>
    <scope>NUCLEOTIDE SEQUENCE</scope>
    <source>
        <strain evidence="9">DSM 7310</strain>
    </source>
</reference>
<dbReference type="PANTHER" id="PTHR33602">
    <property type="entry name" value="REGULATORY PROTEIN RECX FAMILY PROTEIN"/>
    <property type="match status" value="1"/>
</dbReference>
<comment type="function">
    <text evidence="5">Modulates RecA activity.</text>
</comment>
<dbReference type="InterPro" id="IPR053925">
    <property type="entry name" value="RecX_HTH_3rd"/>
</dbReference>
<evidence type="ECO:0000256" key="3">
    <source>
        <dbReference type="ARBA" id="ARBA00018111"/>
    </source>
</evidence>
<proteinExistence type="inferred from homology"/>
<feature type="domain" description="RecX second three-helical" evidence="6">
    <location>
        <begin position="108"/>
        <end position="147"/>
    </location>
</feature>
<dbReference type="InterPro" id="IPR003783">
    <property type="entry name" value="Regulatory_RecX"/>
</dbReference>
<name>A0A974BHF1_SEDHY</name>
<comment type="caution">
    <text evidence="9">The sequence shown here is derived from an EMBL/GenBank/DDBJ whole genome shotgun (WGS) entry which is preliminary data.</text>
</comment>
<dbReference type="PANTHER" id="PTHR33602:SF1">
    <property type="entry name" value="REGULATORY PROTEIN RECX FAMILY PROTEIN"/>
    <property type="match status" value="1"/>
</dbReference>
<comment type="subcellular location">
    <subcellularLocation>
        <location evidence="1 5">Cytoplasm</location>
    </subcellularLocation>
</comment>
<evidence type="ECO:0000313" key="10">
    <source>
        <dbReference type="Proteomes" id="UP000611629"/>
    </source>
</evidence>
<evidence type="ECO:0000259" key="7">
    <source>
        <dbReference type="Pfam" id="PF21981"/>
    </source>
</evidence>
<protein>
    <recommendedName>
        <fullName evidence="3 5">Regulatory protein RecX</fullName>
    </recommendedName>
</protein>
<dbReference type="InterPro" id="IPR053924">
    <property type="entry name" value="RecX_HTH_2nd"/>
</dbReference>
<dbReference type="EMBL" id="JACBNQ010000002">
    <property type="protein sequence ID" value="NYB73229.1"/>
    <property type="molecule type" value="Genomic_DNA"/>
</dbReference>
<dbReference type="Pfam" id="PF21982">
    <property type="entry name" value="RecX_HTH1"/>
    <property type="match status" value="1"/>
</dbReference>